<dbReference type="Proteomes" id="UP001596106">
    <property type="component" value="Unassembled WGS sequence"/>
</dbReference>
<name>A0ABW0I952_9BACT</name>
<evidence type="ECO:0000313" key="2">
    <source>
        <dbReference type="Proteomes" id="UP001596106"/>
    </source>
</evidence>
<evidence type="ECO:0000313" key="1">
    <source>
        <dbReference type="EMBL" id="MFC5409399.1"/>
    </source>
</evidence>
<dbReference type="EMBL" id="JBHSMA010000002">
    <property type="protein sequence ID" value="MFC5409399.1"/>
    <property type="molecule type" value="Genomic_DNA"/>
</dbReference>
<proteinExistence type="predicted"/>
<organism evidence="1 2">
    <name type="scientific">Larkinella bovis</name>
    <dbReference type="NCBI Taxonomy" id="683041"/>
    <lineage>
        <taxon>Bacteria</taxon>
        <taxon>Pseudomonadati</taxon>
        <taxon>Bacteroidota</taxon>
        <taxon>Cytophagia</taxon>
        <taxon>Cytophagales</taxon>
        <taxon>Spirosomataceae</taxon>
        <taxon>Larkinella</taxon>
    </lineage>
</organism>
<comment type="caution">
    <text evidence="1">The sequence shown here is derived from an EMBL/GenBank/DDBJ whole genome shotgun (WGS) entry which is preliminary data.</text>
</comment>
<gene>
    <name evidence="1" type="ORF">ACFPMF_08785</name>
</gene>
<dbReference type="RefSeq" id="WP_379843279.1">
    <property type="nucleotide sequence ID" value="NZ_JBHSMA010000002.1"/>
</dbReference>
<evidence type="ECO:0008006" key="3">
    <source>
        <dbReference type="Google" id="ProtNLM"/>
    </source>
</evidence>
<sequence length="447" mass="49537">MRRNFHFLILLLGLAVLQGVLTQCKRNSEENSSPESKLKIVEFHLAGIPDKNIVINHAARTITVQMPPTLTSLSLKADYRLSPDTRLVSGLPNGELNVVALSKCYENQRIGLASTGSSSIDPSVQYALIAIPSGKLTLKPTQPLEIELGEGMTVNVPVENLYGSEPLVDARVTREGTTEKVSLFREQTPNNCVWFIKGIVNQVQVATSRQLQPGRYSLELVQADGTVVPVSQPLIIKKGKARLGYNQWTWGVMANEPFIVEGFNLFESDVSLTIIGKDRTYRPILGDFAADGTRFRVLTPALPPGNYIVKAHQNGQEITCQKMSVLREKGQPVLLSITNYGTCSTFEKLSLSRAKRIDLYYNPITGRPAANRVQLDEQLQFNRIDNPAETYSVPIVPYVLAGPEAPAYFSIPESVPVGQYHVKLQVKDPNTDHLLQSEPYERVIDVQ</sequence>
<accession>A0ABW0I952</accession>
<reference evidence="2" key="1">
    <citation type="journal article" date="2019" name="Int. J. Syst. Evol. Microbiol.">
        <title>The Global Catalogue of Microorganisms (GCM) 10K type strain sequencing project: providing services to taxonomists for standard genome sequencing and annotation.</title>
        <authorList>
            <consortium name="The Broad Institute Genomics Platform"/>
            <consortium name="The Broad Institute Genome Sequencing Center for Infectious Disease"/>
            <person name="Wu L."/>
            <person name="Ma J."/>
        </authorList>
    </citation>
    <scope>NUCLEOTIDE SEQUENCE [LARGE SCALE GENOMIC DNA]</scope>
    <source>
        <strain evidence="2">CCUG 55250</strain>
    </source>
</reference>
<keyword evidence="2" id="KW-1185">Reference proteome</keyword>
<protein>
    <recommendedName>
        <fullName evidence="3">DUF4397 domain-containing protein</fullName>
    </recommendedName>
</protein>